<evidence type="ECO:0000256" key="1">
    <source>
        <dbReference type="SAM" id="MobiDB-lite"/>
    </source>
</evidence>
<organism evidence="2">
    <name type="scientific">Alsobacter sp. KACC 23698</name>
    <dbReference type="NCBI Taxonomy" id="3149229"/>
    <lineage>
        <taxon>Bacteria</taxon>
        <taxon>Pseudomonadati</taxon>
        <taxon>Pseudomonadota</taxon>
        <taxon>Alphaproteobacteria</taxon>
        <taxon>Hyphomicrobiales</taxon>
        <taxon>Alsobacteraceae</taxon>
        <taxon>Alsobacter</taxon>
    </lineage>
</organism>
<dbReference type="EMBL" id="CP157484">
    <property type="protein sequence ID" value="XBO41533.1"/>
    <property type="molecule type" value="Genomic_DNA"/>
</dbReference>
<protein>
    <recommendedName>
        <fullName evidence="3">SPOR domain-containing protein</fullName>
    </recommendedName>
</protein>
<reference evidence="2" key="1">
    <citation type="submission" date="2024-05" db="EMBL/GenBank/DDBJ databases">
        <authorList>
            <person name="Kim S."/>
            <person name="Heo J."/>
            <person name="Choi H."/>
            <person name="Choi Y."/>
            <person name="Kwon S.-W."/>
            <person name="Kim Y."/>
        </authorList>
    </citation>
    <scope>NUCLEOTIDE SEQUENCE</scope>
    <source>
        <strain evidence="2">KACC 23698</strain>
    </source>
</reference>
<evidence type="ECO:0008006" key="3">
    <source>
        <dbReference type="Google" id="ProtNLM"/>
    </source>
</evidence>
<evidence type="ECO:0000313" key="2">
    <source>
        <dbReference type="EMBL" id="XBO41533.1"/>
    </source>
</evidence>
<name>A0AAU7JM94_9HYPH</name>
<accession>A0AAU7JM94</accession>
<dbReference type="RefSeq" id="WP_406858388.1">
    <property type="nucleotide sequence ID" value="NZ_CP157484.1"/>
</dbReference>
<gene>
    <name evidence="2" type="ORF">ABEG18_12495</name>
</gene>
<dbReference type="AlphaFoldDB" id="A0AAU7JM94"/>
<feature type="region of interest" description="Disordered" evidence="1">
    <location>
        <begin position="72"/>
        <end position="107"/>
    </location>
</feature>
<sequence>MLQPLRIEPTFAEAAPAVPLAGGAAAPVPPTAPVERAAAASAAAWAGVAVSAILLGAPCLWPAARTEPAPMRQASAADLAAPSPRPDVVATGSLAPQPAPTPAASAEPLQDVTTETFTIALGESTAAATLWGRWRFLQQAYAEEIGSLAASVRPSPNAPQRQILTLGPFANAGKAAEFCGRWRAKGASCEVARADGARLSPGT</sequence>
<proteinExistence type="predicted"/>